<dbReference type="EMBL" id="WJNG01000015">
    <property type="protein sequence ID" value="MRH44331.1"/>
    <property type="molecule type" value="Genomic_DNA"/>
</dbReference>
<dbReference type="InterPro" id="IPR010982">
    <property type="entry name" value="Lambda_DNA-bd_dom_sf"/>
</dbReference>
<protein>
    <submittedName>
        <fullName evidence="5">Substrate-binding domain-containing protein</fullName>
    </submittedName>
</protein>
<organism evidence="5 6">
    <name type="scientific">Aquibacillus halophilus</name>
    <dbReference type="NCBI Taxonomy" id="930132"/>
    <lineage>
        <taxon>Bacteria</taxon>
        <taxon>Bacillati</taxon>
        <taxon>Bacillota</taxon>
        <taxon>Bacilli</taxon>
        <taxon>Bacillales</taxon>
        <taxon>Bacillaceae</taxon>
        <taxon>Aquibacillus</taxon>
    </lineage>
</organism>
<evidence type="ECO:0000259" key="4">
    <source>
        <dbReference type="PROSITE" id="PS50932"/>
    </source>
</evidence>
<dbReference type="GO" id="GO:0000976">
    <property type="term" value="F:transcription cis-regulatory region binding"/>
    <property type="evidence" value="ECO:0007669"/>
    <property type="project" value="TreeGrafter"/>
</dbReference>
<dbReference type="SMART" id="SM00354">
    <property type="entry name" value="HTH_LACI"/>
    <property type="match status" value="1"/>
</dbReference>
<sequence length="337" mass="37146">MKKTIKDIAEMTGVSPGTVSKVINGYTDVGEETRQRILDVMKQVGYKTKTKAKKKVIGVIYGVRVDFNHPFFADVINTISKEIGLLGYDLMFFSGQKDNGQKKTDYLLRCKEAQVDGCIIIGGDEIQQAVHELDQSDIPCIGIDIKLTGNCSGFVMTDNFNLGKKVVEHFYLLGHREVAYIGGLQATLVGNERTQGFLQAMSEFGLEVNEKWVEHGDFSEQSGYQSMKKLLAKSGNIPRALFTASDQMALGAIHAIKEHGLKVPEDVAIIGCDDIEISRYIEQPLSTMKQDKQKIGKLATHMIVDLINGVMGSSSVIVDSELVIRSSCGAKLIKKEF</sequence>
<feature type="domain" description="HTH lacI-type" evidence="4">
    <location>
        <begin position="3"/>
        <end position="57"/>
    </location>
</feature>
<comment type="caution">
    <text evidence="5">The sequence shown here is derived from an EMBL/GenBank/DDBJ whole genome shotgun (WGS) entry which is preliminary data.</text>
</comment>
<name>A0A6A8DKM8_9BACI</name>
<proteinExistence type="predicted"/>
<accession>A0A6A8DKM8</accession>
<dbReference type="OrthoDB" id="9775106at2"/>
<dbReference type="Pfam" id="PF00356">
    <property type="entry name" value="LacI"/>
    <property type="match status" value="1"/>
</dbReference>
<keyword evidence="2" id="KW-0238">DNA-binding</keyword>
<dbReference type="RefSeq" id="WP_153737935.1">
    <property type="nucleotide sequence ID" value="NZ_WJNG01000015.1"/>
</dbReference>
<keyword evidence="3" id="KW-0804">Transcription</keyword>
<dbReference type="InterPro" id="IPR028082">
    <property type="entry name" value="Peripla_BP_I"/>
</dbReference>
<evidence type="ECO:0000313" key="6">
    <source>
        <dbReference type="Proteomes" id="UP000799092"/>
    </source>
</evidence>
<dbReference type="PANTHER" id="PTHR30146:SF109">
    <property type="entry name" value="HTH-TYPE TRANSCRIPTIONAL REGULATOR GALS"/>
    <property type="match status" value="1"/>
</dbReference>
<dbReference type="Gene3D" id="1.10.260.40">
    <property type="entry name" value="lambda repressor-like DNA-binding domains"/>
    <property type="match status" value="1"/>
</dbReference>
<dbReference type="SUPFAM" id="SSF47413">
    <property type="entry name" value="lambda repressor-like DNA-binding domains"/>
    <property type="match status" value="1"/>
</dbReference>
<dbReference type="CDD" id="cd06267">
    <property type="entry name" value="PBP1_LacI_sugar_binding-like"/>
    <property type="match status" value="1"/>
</dbReference>
<dbReference type="InterPro" id="IPR000843">
    <property type="entry name" value="HTH_LacI"/>
</dbReference>
<dbReference type="Proteomes" id="UP000799092">
    <property type="component" value="Unassembled WGS sequence"/>
</dbReference>
<dbReference type="GO" id="GO:0003700">
    <property type="term" value="F:DNA-binding transcription factor activity"/>
    <property type="evidence" value="ECO:0007669"/>
    <property type="project" value="TreeGrafter"/>
</dbReference>
<evidence type="ECO:0000256" key="2">
    <source>
        <dbReference type="ARBA" id="ARBA00023125"/>
    </source>
</evidence>
<evidence type="ECO:0000256" key="1">
    <source>
        <dbReference type="ARBA" id="ARBA00023015"/>
    </source>
</evidence>
<dbReference type="Pfam" id="PF13377">
    <property type="entry name" value="Peripla_BP_3"/>
    <property type="match status" value="1"/>
</dbReference>
<dbReference type="AlphaFoldDB" id="A0A6A8DKM8"/>
<dbReference type="PANTHER" id="PTHR30146">
    <property type="entry name" value="LACI-RELATED TRANSCRIPTIONAL REPRESSOR"/>
    <property type="match status" value="1"/>
</dbReference>
<evidence type="ECO:0000313" key="5">
    <source>
        <dbReference type="EMBL" id="MRH44331.1"/>
    </source>
</evidence>
<dbReference type="PROSITE" id="PS50932">
    <property type="entry name" value="HTH_LACI_2"/>
    <property type="match status" value="1"/>
</dbReference>
<keyword evidence="6" id="KW-1185">Reference proteome</keyword>
<dbReference type="Gene3D" id="3.40.50.2300">
    <property type="match status" value="2"/>
</dbReference>
<dbReference type="CDD" id="cd01392">
    <property type="entry name" value="HTH_LacI"/>
    <property type="match status" value="1"/>
</dbReference>
<evidence type="ECO:0000256" key="3">
    <source>
        <dbReference type="ARBA" id="ARBA00023163"/>
    </source>
</evidence>
<dbReference type="InterPro" id="IPR046335">
    <property type="entry name" value="LacI/GalR-like_sensor"/>
</dbReference>
<keyword evidence="1" id="KW-0805">Transcription regulation</keyword>
<gene>
    <name evidence="5" type="ORF">GH741_16935</name>
</gene>
<reference evidence="5" key="1">
    <citation type="submission" date="2019-11" db="EMBL/GenBank/DDBJ databases">
        <authorList>
            <person name="Li J."/>
        </authorList>
    </citation>
    <scope>NUCLEOTIDE SEQUENCE</scope>
    <source>
        <strain evidence="5">B6B</strain>
    </source>
</reference>
<dbReference type="SUPFAM" id="SSF53822">
    <property type="entry name" value="Periplasmic binding protein-like I"/>
    <property type="match status" value="1"/>
</dbReference>
<dbReference type="PROSITE" id="PS00356">
    <property type="entry name" value="HTH_LACI_1"/>
    <property type="match status" value="1"/>
</dbReference>